<evidence type="ECO:0000259" key="7">
    <source>
        <dbReference type="PROSITE" id="PS50157"/>
    </source>
</evidence>
<evidence type="ECO:0000256" key="4">
    <source>
        <dbReference type="ARBA" id="ARBA00022833"/>
    </source>
</evidence>
<dbReference type="FunFam" id="3.30.160.60:FF:000072">
    <property type="entry name" value="zinc finger protein 143 isoform X1"/>
    <property type="match status" value="1"/>
</dbReference>
<dbReference type="Gene3D" id="3.30.160.60">
    <property type="entry name" value="Classic Zinc Finger"/>
    <property type="match status" value="5"/>
</dbReference>
<dbReference type="EMBL" id="VIIS01001055">
    <property type="protein sequence ID" value="KAF0302470.1"/>
    <property type="molecule type" value="Genomic_DNA"/>
</dbReference>
<dbReference type="FunFam" id="3.30.160.60:FF:000100">
    <property type="entry name" value="Zinc finger 45-like"/>
    <property type="match status" value="1"/>
</dbReference>
<dbReference type="GO" id="GO:0008270">
    <property type="term" value="F:zinc ion binding"/>
    <property type="evidence" value="ECO:0007669"/>
    <property type="project" value="UniProtKB-KW"/>
</dbReference>
<dbReference type="InterPro" id="IPR013087">
    <property type="entry name" value="Znf_C2H2_type"/>
</dbReference>
<accession>A0A6A4WFQ8</accession>
<dbReference type="SUPFAM" id="SSF57667">
    <property type="entry name" value="beta-beta-alpha zinc fingers"/>
    <property type="match status" value="3"/>
</dbReference>
<comment type="caution">
    <text evidence="8">The sequence shown here is derived from an EMBL/GenBank/DDBJ whole genome shotgun (WGS) entry which is preliminary data.</text>
</comment>
<dbReference type="GO" id="GO:0000981">
    <property type="term" value="F:DNA-binding transcription factor activity, RNA polymerase II-specific"/>
    <property type="evidence" value="ECO:0007669"/>
    <property type="project" value="TreeGrafter"/>
</dbReference>
<evidence type="ECO:0000256" key="6">
    <source>
        <dbReference type="SAM" id="MobiDB-lite"/>
    </source>
</evidence>
<dbReference type="Pfam" id="PF00096">
    <property type="entry name" value="zf-C2H2"/>
    <property type="match status" value="4"/>
</dbReference>
<keyword evidence="9" id="KW-1185">Reference proteome</keyword>
<dbReference type="AlphaFoldDB" id="A0A6A4WFQ8"/>
<dbReference type="SMART" id="SM00355">
    <property type="entry name" value="ZnF_C2H2"/>
    <property type="match status" value="5"/>
</dbReference>
<evidence type="ECO:0000256" key="5">
    <source>
        <dbReference type="PROSITE-ProRule" id="PRU00042"/>
    </source>
</evidence>
<feature type="domain" description="C2H2-type" evidence="7">
    <location>
        <begin position="179"/>
        <end position="206"/>
    </location>
</feature>
<dbReference type="GO" id="GO:0005634">
    <property type="term" value="C:nucleus"/>
    <property type="evidence" value="ECO:0007669"/>
    <property type="project" value="TreeGrafter"/>
</dbReference>
<dbReference type="PANTHER" id="PTHR24409">
    <property type="entry name" value="ZINC FINGER PROTEIN 142"/>
    <property type="match status" value="1"/>
</dbReference>
<keyword evidence="1" id="KW-0479">Metal-binding</keyword>
<proteinExistence type="predicted"/>
<feature type="domain" description="C2H2-type" evidence="7">
    <location>
        <begin position="264"/>
        <end position="291"/>
    </location>
</feature>
<keyword evidence="2" id="KW-0677">Repeat</keyword>
<dbReference type="PANTHER" id="PTHR24409:SF295">
    <property type="entry name" value="AZ2-RELATED"/>
    <property type="match status" value="1"/>
</dbReference>
<name>A0A6A4WFQ8_AMPAM</name>
<feature type="domain" description="C2H2-type" evidence="7">
    <location>
        <begin position="207"/>
        <end position="234"/>
    </location>
</feature>
<keyword evidence="4" id="KW-0862">Zinc</keyword>
<keyword evidence="3 5" id="KW-0863">Zinc-finger</keyword>
<evidence type="ECO:0000313" key="9">
    <source>
        <dbReference type="Proteomes" id="UP000440578"/>
    </source>
</evidence>
<evidence type="ECO:0000256" key="2">
    <source>
        <dbReference type="ARBA" id="ARBA00022737"/>
    </source>
</evidence>
<feature type="domain" description="C2H2-type" evidence="7">
    <location>
        <begin position="236"/>
        <end position="263"/>
    </location>
</feature>
<protein>
    <submittedName>
        <fullName evidence="8">Zinc finger protein 271</fullName>
    </submittedName>
</protein>
<organism evidence="8 9">
    <name type="scientific">Amphibalanus amphitrite</name>
    <name type="common">Striped barnacle</name>
    <name type="synonym">Balanus amphitrite</name>
    <dbReference type="NCBI Taxonomy" id="1232801"/>
    <lineage>
        <taxon>Eukaryota</taxon>
        <taxon>Metazoa</taxon>
        <taxon>Ecdysozoa</taxon>
        <taxon>Arthropoda</taxon>
        <taxon>Crustacea</taxon>
        <taxon>Multicrustacea</taxon>
        <taxon>Cirripedia</taxon>
        <taxon>Thoracica</taxon>
        <taxon>Thoracicalcarea</taxon>
        <taxon>Balanomorpha</taxon>
        <taxon>Balanoidea</taxon>
        <taxon>Balanidae</taxon>
        <taxon>Amphibalaninae</taxon>
        <taxon>Amphibalanus</taxon>
    </lineage>
</organism>
<evidence type="ECO:0000256" key="3">
    <source>
        <dbReference type="ARBA" id="ARBA00022771"/>
    </source>
</evidence>
<dbReference type="GO" id="GO:0000977">
    <property type="term" value="F:RNA polymerase II transcription regulatory region sequence-specific DNA binding"/>
    <property type="evidence" value="ECO:0007669"/>
    <property type="project" value="TreeGrafter"/>
</dbReference>
<feature type="domain" description="C2H2-type" evidence="7">
    <location>
        <begin position="292"/>
        <end position="319"/>
    </location>
</feature>
<sequence>MMATNEDACSEDLNFVPAGESGAISGTESASKNSSCVLCGTNIPVSDQDGCEPERVDIFGRLSPAYDIIVINKMAAVTGCSAADLHSRGNHICTSCHDRLLKLHSMEMTVDRERALLSELYRRRCAPAADRPAPQSGASLLLVDDMEVRLQDDQVTAVPLTTTRRRQLLRQARSAERRFECKVCGKRFRAFSHRVEHMLIHVNETPWACELCPKTFRTKSARTAHQRVHAPAAARFSCSVCDRQLSDAASLRAHARTHEQDKPYTCDTCQHKFARRKDYAVHVRQHTGERPHACPDCPQTFVARSRLNRHLLLHREKQFACACGRAFRRRYELQKHAQSCGQPGTGGEAAPADPAPVTQPDGQPAALTYLPVVLREPPAVYYQVVTPVAVEGADGAGQTPAHQAVPQGQEQALQLPVVTY</sequence>
<dbReference type="EMBL" id="VIIS01001055">
    <property type="protein sequence ID" value="KAF0302471.1"/>
    <property type="molecule type" value="Genomic_DNA"/>
</dbReference>
<dbReference type="Proteomes" id="UP000440578">
    <property type="component" value="Unassembled WGS sequence"/>
</dbReference>
<dbReference type="PROSITE" id="PS00028">
    <property type="entry name" value="ZINC_FINGER_C2H2_1"/>
    <property type="match status" value="5"/>
</dbReference>
<gene>
    <name evidence="8" type="primary">Znf271_1</name>
    <name evidence="8" type="ORF">FJT64_025427</name>
</gene>
<reference evidence="8 9" key="1">
    <citation type="submission" date="2019-07" db="EMBL/GenBank/DDBJ databases">
        <title>Draft genome assembly of a fouling barnacle, Amphibalanus amphitrite (Darwin, 1854): The first reference genome for Thecostraca.</title>
        <authorList>
            <person name="Kim W."/>
        </authorList>
    </citation>
    <scope>NUCLEOTIDE SEQUENCE [LARGE SCALE GENOMIC DNA]</scope>
    <source>
        <strain evidence="8">SNU_AA5</strain>
        <tissue evidence="8">Soma without cirri and trophi</tissue>
    </source>
</reference>
<feature type="region of interest" description="Disordered" evidence="6">
    <location>
        <begin position="338"/>
        <end position="363"/>
    </location>
</feature>
<dbReference type="InterPro" id="IPR036236">
    <property type="entry name" value="Znf_C2H2_sf"/>
</dbReference>
<evidence type="ECO:0000256" key="1">
    <source>
        <dbReference type="ARBA" id="ARBA00022723"/>
    </source>
</evidence>
<dbReference type="OrthoDB" id="6330646at2759"/>
<dbReference type="PROSITE" id="PS50157">
    <property type="entry name" value="ZINC_FINGER_C2H2_2"/>
    <property type="match status" value="5"/>
</dbReference>
<evidence type="ECO:0000313" key="8">
    <source>
        <dbReference type="EMBL" id="KAF0302470.1"/>
    </source>
</evidence>